<keyword evidence="2 8" id="KW-0853">WD repeat</keyword>
<evidence type="ECO:0000256" key="4">
    <source>
        <dbReference type="ARBA" id="ARBA00022801"/>
    </source>
</evidence>
<dbReference type="GO" id="GO:0008168">
    <property type="term" value="F:methyltransferase activity"/>
    <property type="evidence" value="ECO:0007669"/>
    <property type="project" value="UniProtKB-KW"/>
</dbReference>
<accession>A0A8B8GPW2</accession>
<protein>
    <recommendedName>
        <fullName evidence="6">methylated diphthine methylhydrolase</fullName>
        <ecNumber evidence="6">3.1.1.97</ecNumber>
    </recommendedName>
</protein>
<keyword evidence="4" id="KW-0378">Hydrolase</keyword>
<dbReference type="Proteomes" id="UP000694846">
    <property type="component" value="Unplaced"/>
</dbReference>
<dbReference type="GO" id="GO:0032259">
    <property type="term" value="P:methylation"/>
    <property type="evidence" value="ECO:0007669"/>
    <property type="project" value="UniProtKB-KW"/>
</dbReference>
<dbReference type="PANTHER" id="PTHR46042">
    <property type="entry name" value="DIPHTHINE METHYLTRANSFERASE"/>
    <property type="match status" value="1"/>
</dbReference>
<comment type="pathway">
    <text evidence="1">Protein modification; peptidyl-diphthamide biosynthesis.</text>
</comment>
<evidence type="ECO:0000313" key="10">
    <source>
        <dbReference type="RefSeq" id="XP_025425299.1"/>
    </source>
</evidence>
<keyword evidence="10 11" id="KW-0489">Methyltransferase</keyword>
<evidence type="ECO:0000256" key="2">
    <source>
        <dbReference type="ARBA" id="ARBA00022574"/>
    </source>
</evidence>
<evidence type="ECO:0000256" key="7">
    <source>
        <dbReference type="ARBA" id="ARBA00047551"/>
    </source>
</evidence>
<comment type="catalytic activity">
    <reaction evidence="7">
        <text>diphthine methyl ester-[translation elongation factor 2] + H2O = diphthine-[translation elongation factor 2] + methanol + H(+)</text>
        <dbReference type="Rhea" id="RHEA:42656"/>
        <dbReference type="Rhea" id="RHEA-COMP:10172"/>
        <dbReference type="Rhea" id="RHEA-COMP:10173"/>
        <dbReference type="ChEBI" id="CHEBI:15377"/>
        <dbReference type="ChEBI" id="CHEBI:15378"/>
        <dbReference type="ChEBI" id="CHEBI:17790"/>
        <dbReference type="ChEBI" id="CHEBI:79005"/>
        <dbReference type="ChEBI" id="CHEBI:82696"/>
        <dbReference type="EC" id="3.1.1.97"/>
    </reaction>
</comment>
<dbReference type="InterPro" id="IPR052415">
    <property type="entry name" value="Diphthine_MTase"/>
</dbReference>
<proteinExistence type="inferred from homology"/>
<keyword evidence="10 11" id="KW-0808">Transferase</keyword>
<dbReference type="InterPro" id="IPR015943">
    <property type="entry name" value="WD40/YVTN_repeat-like_dom_sf"/>
</dbReference>
<dbReference type="Pfam" id="PF00400">
    <property type="entry name" value="WD40"/>
    <property type="match status" value="2"/>
</dbReference>
<evidence type="ECO:0000256" key="3">
    <source>
        <dbReference type="ARBA" id="ARBA00022737"/>
    </source>
</evidence>
<dbReference type="RefSeq" id="XP_025425299.1">
    <property type="nucleotide sequence ID" value="XM_025569514.1"/>
</dbReference>
<dbReference type="PANTHER" id="PTHR46042:SF1">
    <property type="entry name" value="DIPHTHINE METHYLTRANSFERASE"/>
    <property type="match status" value="1"/>
</dbReference>
<dbReference type="SMART" id="SM00320">
    <property type="entry name" value="WD40"/>
    <property type="match status" value="3"/>
</dbReference>
<dbReference type="PROSITE" id="PS50082">
    <property type="entry name" value="WD_REPEATS_2"/>
    <property type="match status" value="1"/>
</dbReference>
<dbReference type="GeneID" id="112694132"/>
<evidence type="ECO:0000256" key="1">
    <source>
        <dbReference type="ARBA" id="ARBA00005156"/>
    </source>
</evidence>
<dbReference type="GO" id="GO:0061685">
    <property type="term" value="F:diphthine methylesterase activity"/>
    <property type="evidence" value="ECO:0007669"/>
    <property type="project" value="UniProtKB-EC"/>
</dbReference>
<evidence type="ECO:0000256" key="6">
    <source>
        <dbReference type="ARBA" id="ARBA00039131"/>
    </source>
</evidence>
<name>A0A8B8GPW2_9HEMI</name>
<organism evidence="9 10">
    <name type="scientific">Sipha flava</name>
    <name type="common">yellow sugarcane aphid</name>
    <dbReference type="NCBI Taxonomy" id="143950"/>
    <lineage>
        <taxon>Eukaryota</taxon>
        <taxon>Metazoa</taxon>
        <taxon>Ecdysozoa</taxon>
        <taxon>Arthropoda</taxon>
        <taxon>Hexapoda</taxon>
        <taxon>Insecta</taxon>
        <taxon>Pterygota</taxon>
        <taxon>Neoptera</taxon>
        <taxon>Paraneoptera</taxon>
        <taxon>Hemiptera</taxon>
        <taxon>Sternorrhyncha</taxon>
        <taxon>Aphidomorpha</taxon>
        <taxon>Aphidoidea</taxon>
        <taxon>Aphididae</taxon>
        <taxon>Sipha</taxon>
    </lineage>
</organism>
<dbReference type="GO" id="GO:0005737">
    <property type="term" value="C:cytoplasm"/>
    <property type="evidence" value="ECO:0007669"/>
    <property type="project" value="TreeGrafter"/>
</dbReference>
<sequence>MTEISSVDFLESFDTLYPADTVEWCPILEYHHVFVCGTYKLDEANKLKTGTINLFILEDQNKIKLIQSIPEDAVLDLKWNPHIVSGKILLAAALSGNHIRLYSLDKYDTELCLSVFSSFDLPKTNGECHMSLSIAWSHHENGSHNLAFSDSHGYITVVNLNNQLIYSFKAHNFESWTVAFNHGEPNILYTGGDDCKFKCYDQRLQYDKPVFENKDHEQGVTTCSSNKIRENIIATGSYDEIVRLWDTRNMKHCYNNVKVDGGIWRLKWEPLKEEYLLSASMFNAAHIIDTSINKANICQAFGEKNNRLFYGADWCYSNNIQYECRTKSKNRKIIATCSFYDHRLDLFYVNMEL</sequence>
<dbReference type="EC" id="3.1.1.97" evidence="6"/>
<reference evidence="10 11" key="1">
    <citation type="submission" date="2025-04" db="UniProtKB">
        <authorList>
            <consortium name="RefSeq"/>
        </authorList>
    </citation>
    <scope>IDENTIFICATION</scope>
    <source>
        <tissue evidence="10 11">Whole body</tissue>
    </source>
</reference>
<gene>
    <name evidence="10 11" type="primary">LOC112694132</name>
</gene>
<evidence type="ECO:0000313" key="11">
    <source>
        <dbReference type="RefSeq" id="XP_025425300.1"/>
    </source>
</evidence>
<dbReference type="AlphaFoldDB" id="A0A8B8GPW2"/>
<dbReference type="InterPro" id="IPR019775">
    <property type="entry name" value="WD40_repeat_CS"/>
</dbReference>
<dbReference type="InterPro" id="IPR036322">
    <property type="entry name" value="WD40_repeat_dom_sf"/>
</dbReference>
<dbReference type="GO" id="GO:0017183">
    <property type="term" value="P:protein histidyl modification to diphthamide"/>
    <property type="evidence" value="ECO:0007669"/>
    <property type="project" value="TreeGrafter"/>
</dbReference>
<evidence type="ECO:0000256" key="8">
    <source>
        <dbReference type="PROSITE-ProRule" id="PRU00221"/>
    </source>
</evidence>
<feature type="repeat" description="WD" evidence="8">
    <location>
        <begin position="213"/>
        <end position="255"/>
    </location>
</feature>
<comment type="similarity">
    <text evidence="5">Belongs to the DPH7 family.</text>
</comment>
<evidence type="ECO:0000313" key="9">
    <source>
        <dbReference type="Proteomes" id="UP000694846"/>
    </source>
</evidence>
<evidence type="ECO:0000256" key="5">
    <source>
        <dbReference type="ARBA" id="ARBA00038092"/>
    </source>
</evidence>
<dbReference type="InterPro" id="IPR001680">
    <property type="entry name" value="WD40_rpt"/>
</dbReference>
<keyword evidence="9" id="KW-1185">Reference proteome</keyword>
<keyword evidence="3" id="KW-0677">Repeat</keyword>
<dbReference type="RefSeq" id="XP_025425300.1">
    <property type="nucleotide sequence ID" value="XM_025569515.1"/>
</dbReference>
<dbReference type="SUPFAM" id="SSF50978">
    <property type="entry name" value="WD40 repeat-like"/>
    <property type="match status" value="1"/>
</dbReference>
<dbReference type="OrthoDB" id="1930760at2759"/>
<dbReference type="Gene3D" id="2.130.10.10">
    <property type="entry name" value="YVTN repeat-like/Quinoprotein amine dehydrogenase"/>
    <property type="match status" value="1"/>
</dbReference>
<dbReference type="PROSITE" id="PS00678">
    <property type="entry name" value="WD_REPEATS_1"/>
    <property type="match status" value="1"/>
</dbReference>